<dbReference type="PROSITE" id="PS51450">
    <property type="entry name" value="LRR"/>
    <property type="match status" value="1"/>
</dbReference>
<protein>
    <recommendedName>
        <fullName evidence="4">SD-repeat containing protein B domain-containing protein</fullName>
    </recommendedName>
</protein>
<feature type="non-terminal residue" evidence="2">
    <location>
        <position position="627"/>
    </location>
</feature>
<dbReference type="Proteomes" id="UP000239002">
    <property type="component" value="Unassembled WGS sequence"/>
</dbReference>
<dbReference type="Gene3D" id="3.80.10.10">
    <property type="entry name" value="Ribonuclease Inhibitor"/>
    <property type="match status" value="2"/>
</dbReference>
<dbReference type="InterPro" id="IPR001611">
    <property type="entry name" value="Leu-rich_rpt"/>
</dbReference>
<evidence type="ECO:0008006" key="4">
    <source>
        <dbReference type="Google" id="ProtNLM"/>
    </source>
</evidence>
<dbReference type="InterPro" id="IPR032675">
    <property type="entry name" value="LRR_dom_sf"/>
</dbReference>
<dbReference type="SUPFAM" id="SSF52058">
    <property type="entry name" value="L domain-like"/>
    <property type="match status" value="2"/>
</dbReference>
<dbReference type="AlphaFoldDB" id="A0A2S6ID59"/>
<feature type="signal peptide" evidence="1">
    <location>
        <begin position="1"/>
        <end position="21"/>
    </location>
</feature>
<comment type="caution">
    <text evidence="2">The sequence shown here is derived from an EMBL/GenBank/DDBJ whole genome shotgun (WGS) entry which is preliminary data.</text>
</comment>
<accession>A0A2S6ID59</accession>
<gene>
    <name evidence="2" type="ORF">LY01_03026</name>
</gene>
<name>A0A2S6ID59_9FLAO</name>
<organism evidence="2 3">
    <name type="scientific">Nonlabens xylanidelens</name>
    <dbReference type="NCBI Taxonomy" id="191564"/>
    <lineage>
        <taxon>Bacteria</taxon>
        <taxon>Pseudomonadati</taxon>
        <taxon>Bacteroidota</taxon>
        <taxon>Flavobacteriia</taxon>
        <taxon>Flavobacteriales</taxon>
        <taxon>Flavobacteriaceae</taxon>
        <taxon>Nonlabens</taxon>
    </lineage>
</organism>
<reference evidence="2 3" key="1">
    <citation type="submission" date="2018-02" db="EMBL/GenBank/DDBJ databases">
        <title>Genomic Encyclopedia of Archaeal and Bacterial Type Strains, Phase II (KMG-II): from individual species to whole genera.</title>
        <authorList>
            <person name="Goeker M."/>
        </authorList>
    </citation>
    <scope>NUCLEOTIDE SEQUENCE [LARGE SCALE GENOMIC DNA]</scope>
    <source>
        <strain evidence="2 3">DSM 16809</strain>
    </source>
</reference>
<feature type="chain" id="PRO_5015503822" description="SD-repeat containing protein B domain-containing protein" evidence="1">
    <location>
        <begin position="22"/>
        <end position="627"/>
    </location>
</feature>
<keyword evidence="1" id="KW-0732">Signal</keyword>
<dbReference type="EMBL" id="PTJE01000016">
    <property type="protein sequence ID" value="PPK92139.1"/>
    <property type="molecule type" value="Genomic_DNA"/>
</dbReference>
<proteinExistence type="predicted"/>
<evidence type="ECO:0000313" key="3">
    <source>
        <dbReference type="Proteomes" id="UP000239002"/>
    </source>
</evidence>
<evidence type="ECO:0000256" key="1">
    <source>
        <dbReference type="SAM" id="SignalP"/>
    </source>
</evidence>
<sequence length="627" mass="68741">MKNFTLLSILLMLVSMQFTSAQDISFTDPDLENYLLNCYCMRNLNGNGLGSIDINNDSSIQISEAQNVGKMYVTGMSIDDLSGIEFFSNLTELEMEDTSVTYINASILPSSLQKLELNDNLISQINIANHNSLQYFSMNCTGTNCPNINSLDLINLNMLISLAVSHDNIASYNISGLPTLKNFNVRGYPNSSLNLTSTTLENLSVRDASNLNQLNTNSFSVLEFISLNNVPINNLDLSSNLTLERISFTDMTLSNLDVSNNAQLNYLQLTNFNTNNLDLSNNAGLENIQIRDGSISNLITPSFTNLTNLILQDINIPLSNFNSSFSTLNQLGYLHNGISSFDISGFTALRNLDLSGNNLTQLNGSNSNIISVNLTWNPLTNFDSSNLVGLESLTVYQVPITSLDVSNSPNFRSLGCSNSLLTELDFSNNPLFSSLTASNVPLEILNLKNGSPNYNHTNTGIKVTNHPSPSQFRYLCVDDDEIENMNILDFTFPNLEINSYCSFTTGGISHEVSGFSTIDLNNNGCTTSDPIFSNLVYTVSDALNSGLFSSNTDGFYSLSVLDGQHTITPNPENPTYWNFSPSSVVVDFPTQTSPFTQDFCVTANGSIEDLEVIVVPLEQARPGFDTD</sequence>
<evidence type="ECO:0000313" key="2">
    <source>
        <dbReference type="EMBL" id="PPK92139.1"/>
    </source>
</evidence>
<keyword evidence="3" id="KW-1185">Reference proteome</keyword>